<accession>A0ABY4YU38</accession>
<evidence type="ECO:0000256" key="2">
    <source>
        <dbReference type="ARBA" id="ARBA00022801"/>
    </source>
</evidence>
<name>A0ABY4YU38_9MICO</name>
<evidence type="ECO:0000256" key="1">
    <source>
        <dbReference type="ARBA" id="ARBA00022670"/>
    </source>
</evidence>
<dbReference type="InterPro" id="IPR001940">
    <property type="entry name" value="Peptidase_S1C"/>
</dbReference>
<dbReference type="PRINTS" id="PR00834">
    <property type="entry name" value="PROTEASES2C"/>
</dbReference>
<sequence length="561" mass="57989">MSLSNFPPSSPSPARSKTPWIVLCCALALLVGIGGAVFATQLSDGRNAGPTVVPAASQATENAAPVELAEVPSPPMPDVPMDNAALANAYGDSVFKVEAEGCGMTSSGSAWVLDEHHLVTNAHVIATDPTPTLVSRDGSVVLDGTVIGAETDPDIAVIHVEATLPPALDWAPTGELTEGQDIVALGYPAPAGDFSVIPSTIISFQQEGAVREAIRSDGAVDHGNSGGPAITQDGAVAGVVTLMLIERSQLQMVPILFTADALQPTVEGMLANPSDVQADCDEPAYGVVPDGWDIEGWDGAESSEAAYGDDPGLDSLWDSCASGDLAACDELYLSSGWGSEYEEFGATCGQTAEPAYGMCQAYADWDAEAAAIEDEQQRADAEAQAALDALRASCEGGDMQACDDLQWEASYGSAEYDVAESCGGHFPDGWASCVDREGDAAEEAEHAAGLLALVASCEGGDMQACDDLQWEASYGSAEYDVAESCGGHFPDGWSSCVEREADADAMAGLISACEGGDMEGCDDLWYQATPGTPAYDVAENCGGRYPGEGGMCVWAQEDDTP</sequence>
<dbReference type="Pfam" id="PF13365">
    <property type="entry name" value="Trypsin_2"/>
    <property type="match status" value="1"/>
</dbReference>
<dbReference type="Proteomes" id="UP001056455">
    <property type="component" value="Chromosome"/>
</dbReference>
<dbReference type="RefSeq" id="WP_252593665.1">
    <property type="nucleotide sequence ID" value="NZ_CP099489.1"/>
</dbReference>
<dbReference type="Gene3D" id="2.40.10.120">
    <property type="match status" value="1"/>
</dbReference>
<dbReference type="InterPro" id="IPR051201">
    <property type="entry name" value="Chloro_Bact_Ser_Proteases"/>
</dbReference>
<dbReference type="InterPro" id="IPR009003">
    <property type="entry name" value="Peptidase_S1_PA"/>
</dbReference>
<dbReference type="PANTHER" id="PTHR43343:SF3">
    <property type="entry name" value="PROTEASE DO-LIKE 8, CHLOROPLASTIC"/>
    <property type="match status" value="1"/>
</dbReference>
<proteinExistence type="predicted"/>
<dbReference type="EMBL" id="CP099489">
    <property type="protein sequence ID" value="USQ80289.1"/>
    <property type="molecule type" value="Genomic_DNA"/>
</dbReference>
<organism evidence="3 4">
    <name type="scientific">Ornithinimicrobium faecis</name>
    <dbReference type="NCBI Taxonomy" id="2934158"/>
    <lineage>
        <taxon>Bacteria</taxon>
        <taxon>Bacillati</taxon>
        <taxon>Actinomycetota</taxon>
        <taxon>Actinomycetes</taxon>
        <taxon>Micrococcales</taxon>
        <taxon>Ornithinimicrobiaceae</taxon>
        <taxon>Ornithinimicrobium</taxon>
    </lineage>
</organism>
<keyword evidence="2" id="KW-0378">Hydrolase</keyword>
<evidence type="ECO:0000313" key="4">
    <source>
        <dbReference type="Proteomes" id="UP001056455"/>
    </source>
</evidence>
<keyword evidence="1" id="KW-0645">Protease</keyword>
<reference evidence="3" key="1">
    <citation type="submission" date="2022-06" db="EMBL/GenBank/DDBJ databases">
        <title>Ornithinimicrobium HY1793.</title>
        <authorList>
            <person name="Huang Y."/>
        </authorList>
    </citation>
    <scope>NUCLEOTIDE SEQUENCE</scope>
    <source>
        <strain evidence="3">HY1793</strain>
    </source>
</reference>
<evidence type="ECO:0000313" key="3">
    <source>
        <dbReference type="EMBL" id="USQ80289.1"/>
    </source>
</evidence>
<keyword evidence="4" id="KW-1185">Reference proteome</keyword>
<dbReference type="SUPFAM" id="SSF50494">
    <property type="entry name" value="Trypsin-like serine proteases"/>
    <property type="match status" value="1"/>
</dbReference>
<dbReference type="PANTHER" id="PTHR43343">
    <property type="entry name" value="PEPTIDASE S12"/>
    <property type="match status" value="1"/>
</dbReference>
<gene>
    <name evidence="3" type="ORF">NF556_01095</name>
</gene>
<protein>
    <submittedName>
        <fullName evidence="3">Trypsin-like peptidase domain-containing protein</fullName>
    </submittedName>
</protein>